<gene>
    <name evidence="8" type="primary">ccdA</name>
    <name evidence="8" type="ORF">MOPEL_074_00840</name>
</gene>
<organism evidence="8 9">
    <name type="scientific">Mobilicoccus pelagius NBRC 104925</name>
    <dbReference type="NCBI Taxonomy" id="1089455"/>
    <lineage>
        <taxon>Bacteria</taxon>
        <taxon>Bacillati</taxon>
        <taxon>Actinomycetota</taxon>
        <taxon>Actinomycetes</taxon>
        <taxon>Micrococcales</taxon>
        <taxon>Dermatophilaceae</taxon>
        <taxon>Mobilicoccus</taxon>
    </lineage>
</organism>
<dbReference type="eggNOG" id="COG0785">
    <property type="taxonomic scope" value="Bacteria"/>
</dbReference>
<evidence type="ECO:0000256" key="4">
    <source>
        <dbReference type="ARBA" id="ARBA00022989"/>
    </source>
</evidence>
<keyword evidence="9" id="KW-1185">Reference proteome</keyword>
<name>H5US89_9MICO</name>
<dbReference type="Pfam" id="PF02683">
    <property type="entry name" value="DsbD_TM"/>
    <property type="match status" value="1"/>
</dbReference>
<evidence type="ECO:0000256" key="6">
    <source>
        <dbReference type="SAM" id="Phobius"/>
    </source>
</evidence>
<comment type="similarity">
    <text evidence="2">Belongs to the DsbD family.</text>
</comment>
<dbReference type="InterPro" id="IPR051790">
    <property type="entry name" value="Cytochrome_c-biogenesis_DsbD"/>
</dbReference>
<reference evidence="8 9" key="1">
    <citation type="submission" date="2012-02" db="EMBL/GenBank/DDBJ databases">
        <title>Whole genome shotgun sequence of Mobilicoccus pelagius NBRC 104925.</title>
        <authorList>
            <person name="Yoshida Y."/>
            <person name="Hosoyama A."/>
            <person name="Tsuchikane K."/>
            <person name="Katsumata H."/>
            <person name="Yamazaki S."/>
            <person name="Fujita N."/>
        </authorList>
    </citation>
    <scope>NUCLEOTIDE SEQUENCE [LARGE SCALE GENOMIC DNA]</scope>
    <source>
        <strain evidence="8 9">NBRC 104925</strain>
    </source>
</reference>
<evidence type="ECO:0000256" key="2">
    <source>
        <dbReference type="ARBA" id="ARBA00006143"/>
    </source>
</evidence>
<feature type="transmembrane region" description="Helical" evidence="6">
    <location>
        <begin position="6"/>
        <end position="34"/>
    </location>
</feature>
<evidence type="ECO:0000256" key="1">
    <source>
        <dbReference type="ARBA" id="ARBA00004141"/>
    </source>
</evidence>
<sequence length="246" mass="25011">MEVTFLLALAAGIVAFASPCFLPIVPVYLGYLVGSMPDEFARTRAARRAAVTQSLAFVAGFTAVFVTLWASIGLVGYAVGDLRGPLRVVGGAVLVLMGLHVAGLVEIPLLGRQVGVSTGRLLGAGPGGIDVAALTPSYRRSALLGLAFGAGWTPCIGPILGGVIGLASVSGTVFQGAGLLLTFSLGLGIPFVLVAAGAGQVTTHLRRLRRHETAVALLTGGLLVLTGFLMITGLLDRVAALTPTLL</sequence>
<evidence type="ECO:0000313" key="8">
    <source>
        <dbReference type="EMBL" id="GAB48597.1"/>
    </source>
</evidence>
<dbReference type="PANTHER" id="PTHR31272">
    <property type="entry name" value="CYTOCHROME C-TYPE BIOGENESIS PROTEIN HI_1454-RELATED"/>
    <property type="match status" value="1"/>
</dbReference>
<feature type="transmembrane region" description="Helical" evidence="6">
    <location>
        <begin position="143"/>
        <end position="167"/>
    </location>
</feature>
<dbReference type="InterPro" id="IPR003834">
    <property type="entry name" value="Cyt_c_assmbl_TM_dom"/>
</dbReference>
<evidence type="ECO:0000313" key="9">
    <source>
        <dbReference type="Proteomes" id="UP000004367"/>
    </source>
</evidence>
<evidence type="ECO:0000256" key="3">
    <source>
        <dbReference type="ARBA" id="ARBA00022692"/>
    </source>
</evidence>
<dbReference type="RefSeq" id="WP_009482495.1">
    <property type="nucleotide sequence ID" value="NZ_BAFE01000053.1"/>
</dbReference>
<feature type="transmembrane region" description="Helical" evidence="6">
    <location>
        <begin position="214"/>
        <end position="235"/>
    </location>
</feature>
<comment type="caution">
    <text evidence="8">The sequence shown here is derived from an EMBL/GenBank/DDBJ whole genome shotgun (WGS) entry which is preliminary data.</text>
</comment>
<accession>H5US89</accession>
<evidence type="ECO:0000259" key="7">
    <source>
        <dbReference type="Pfam" id="PF02683"/>
    </source>
</evidence>
<protein>
    <submittedName>
        <fullName evidence="8">Cytochrome c-type biogenesis protein CcdA</fullName>
    </submittedName>
</protein>
<dbReference type="GO" id="GO:0016020">
    <property type="term" value="C:membrane"/>
    <property type="evidence" value="ECO:0007669"/>
    <property type="project" value="UniProtKB-SubCell"/>
</dbReference>
<dbReference type="Proteomes" id="UP000004367">
    <property type="component" value="Unassembled WGS sequence"/>
</dbReference>
<proteinExistence type="inferred from homology"/>
<feature type="transmembrane region" description="Helical" evidence="6">
    <location>
        <begin position="55"/>
        <end position="79"/>
    </location>
</feature>
<keyword evidence="3 6" id="KW-0812">Transmembrane</keyword>
<dbReference type="GO" id="GO:0017004">
    <property type="term" value="P:cytochrome complex assembly"/>
    <property type="evidence" value="ECO:0007669"/>
    <property type="project" value="InterPro"/>
</dbReference>
<comment type="subcellular location">
    <subcellularLocation>
        <location evidence="1">Membrane</location>
        <topology evidence="1">Multi-pass membrane protein</topology>
    </subcellularLocation>
</comment>
<keyword evidence="5 6" id="KW-0472">Membrane</keyword>
<keyword evidence="4 6" id="KW-1133">Transmembrane helix</keyword>
<feature type="transmembrane region" description="Helical" evidence="6">
    <location>
        <begin position="91"/>
        <end position="111"/>
    </location>
</feature>
<dbReference type="OrthoDB" id="9803065at2"/>
<feature type="domain" description="Cytochrome C biogenesis protein transmembrane" evidence="7">
    <location>
        <begin position="4"/>
        <end position="202"/>
    </location>
</feature>
<feature type="transmembrane region" description="Helical" evidence="6">
    <location>
        <begin position="179"/>
        <end position="202"/>
    </location>
</feature>
<evidence type="ECO:0000256" key="5">
    <source>
        <dbReference type="ARBA" id="ARBA00023136"/>
    </source>
</evidence>
<dbReference type="EMBL" id="BAFE01000053">
    <property type="protein sequence ID" value="GAB48597.1"/>
    <property type="molecule type" value="Genomic_DNA"/>
</dbReference>
<dbReference type="STRING" id="1089455.MOPEL_074_00840"/>
<dbReference type="PANTHER" id="PTHR31272:SF4">
    <property type="entry name" value="CYTOCHROME C-TYPE BIOGENESIS PROTEIN HI_1454-RELATED"/>
    <property type="match status" value="1"/>
</dbReference>
<dbReference type="AlphaFoldDB" id="H5US89"/>